<sequence length="219" mass="24457">MSKVGLLCLSALLLLNPLQTATAMDLATIFRMPAFKLGMAGSAGTVEVSDSKSFSDVPFKSSNSLSPVVTLIQPPVYFGEDSRWGYHTELNIKYFKLDYDNDDARYQDGELKGYTTDITPILFYQWGHKKLCTNCRSWRVEAGVGMHYLNSDGKLQQFDGKKIAFSSVGFGFNSHIGAVVNYRQWELGLRLVVPTRINDDDDDADARHALSSVSLAYRF</sequence>
<comment type="caution">
    <text evidence="2">The sequence shown here is derived from an EMBL/GenBank/DDBJ whole genome shotgun (WGS) entry which is preliminary data.</text>
</comment>
<dbReference type="RefSeq" id="WP_107283348.1">
    <property type="nucleotide sequence ID" value="NZ_PYMC01000006.1"/>
</dbReference>
<dbReference type="Proteomes" id="UP000240904">
    <property type="component" value="Unassembled WGS sequence"/>
</dbReference>
<keyword evidence="1" id="KW-0732">Signal</keyword>
<proteinExistence type="predicted"/>
<keyword evidence="3" id="KW-1185">Reference proteome</keyword>
<dbReference type="AlphaFoldDB" id="A0A2T3MZ41"/>
<protein>
    <recommendedName>
        <fullName evidence="4">Outer membrane protein beta-barrel domain-containing protein</fullName>
    </recommendedName>
</protein>
<evidence type="ECO:0000256" key="1">
    <source>
        <dbReference type="SAM" id="SignalP"/>
    </source>
</evidence>
<dbReference type="EMBL" id="PYMC01000006">
    <property type="protein sequence ID" value="PSW05247.1"/>
    <property type="molecule type" value="Genomic_DNA"/>
</dbReference>
<dbReference type="Gene3D" id="2.40.160.20">
    <property type="match status" value="1"/>
</dbReference>
<reference evidence="2 3" key="1">
    <citation type="submission" date="2018-03" db="EMBL/GenBank/DDBJ databases">
        <title>Whole genome sequencing of Histamine producing bacteria.</title>
        <authorList>
            <person name="Butler K."/>
        </authorList>
    </citation>
    <scope>NUCLEOTIDE SEQUENCE [LARGE SCALE GENOMIC DNA]</scope>
    <source>
        <strain evidence="2 3">DSM 16190</strain>
    </source>
</reference>
<organism evidence="2 3">
    <name type="scientific">Photobacterium lipolyticum</name>
    <dbReference type="NCBI Taxonomy" id="266810"/>
    <lineage>
        <taxon>Bacteria</taxon>
        <taxon>Pseudomonadati</taxon>
        <taxon>Pseudomonadota</taxon>
        <taxon>Gammaproteobacteria</taxon>
        <taxon>Vibrionales</taxon>
        <taxon>Vibrionaceae</taxon>
        <taxon>Photobacterium</taxon>
    </lineage>
</organism>
<evidence type="ECO:0008006" key="4">
    <source>
        <dbReference type="Google" id="ProtNLM"/>
    </source>
</evidence>
<gene>
    <name evidence="2" type="ORF">C9I89_10745</name>
</gene>
<feature type="signal peptide" evidence="1">
    <location>
        <begin position="1"/>
        <end position="23"/>
    </location>
</feature>
<evidence type="ECO:0000313" key="3">
    <source>
        <dbReference type="Proteomes" id="UP000240904"/>
    </source>
</evidence>
<feature type="chain" id="PRO_5015607277" description="Outer membrane protein beta-barrel domain-containing protein" evidence="1">
    <location>
        <begin position="24"/>
        <end position="219"/>
    </location>
</feature>
<evidence type="ECO:0000313" key="2">
    <source>
        <dbReference type="EMBL" id="PSW05247.1"/>
    </source>
</evidence>
<dbReference type="OrthoDB" id="5813108at2"/>
<name>A0A2T3MZ41_9GAMM</name>
<accession>A0A2T3MZ41</accession>